<feature type="compositionally biased region" description="Basic and acidic residues" evidence="7">
    <location>
        <begin position="62"/>
        <end position="82"/>
    </location>
</feature>
<feature type="compositionally biased region" description="Basic and acidic residues" evidence="7">
    <location>
        <begin position="712"/>
        <end position="721"/>
    </location>
</feature>
<evidence type="ECO:0000256" key="8">
    <source>
        <dbReference type="SAM" id="Phobius"/>
    </source>
</evidence>
<dbReference type="InterPro" id="IPR041885">
    <property type="entry name" value="MAN1_winged_helix_dom"/>
</dbReference>
<evidence type="ECO:0000259" key="9">
    <source>
        <dbReference type="Pfam" id="PF09402"/>
    </source>
</evidence>
<dbReference type="AlphaFoldDB" id="A0A7S2KFR0"/>
<sequence length="721" mass="79412">MPSTSKAKLTPAEKRRKIAEARARASQWAKEQKRTPPATSKKRKAAVSPQSSPSPSFSDEDISPKIERKNQVDKDKNIKDGKSVSGKRAPKKIRQGGTPPAAENKVKRPNITPQTYHAKKPAAPSSVINPYKKTTTNSRNVGNASSRSSATVTTTKSRSPAISSHTSSSAKSVIVPSSEPALSKSAVRYKPITVAKKAVSYEEDYSVGAGESSEVLPSQESQVVHPPQHNEFEEDTVPISSNEHFGEQGNFENISSVQKTSISAVSFILRVAKIIGMAVFVSLVLVMTFNVTSKLLSDDTAVTENEKKATDAIPPCFIDRFENLSELEKMFDGANFTISDPATRNYTDRAGNAAECRPTTIDGNLSPCPAGGRCYEGFLIDCKAELSFSADQIGTDLLHVSADNRSCELTDVGQQLLSKIQSSVSSLTIDHICNCGTLLPAWIGGNTCSAKDAFVKTDHGEQPVILFSASSILKNLLESLANTDGEMSSDIQWSLVDGQMIERLVVFGGDYQLFFDSENSALGFTTEYMNSRISLPFSCWAQIILLDAVSFLWGLSVQAALNVFGVLFQITTTHPFLSLCAVCILWIMNFIRKHKQKKEVERSQIVEIRESAYDMLIHAEESYAVVHLRDTIMHKMFPMSLKERKAASLKLWPKVMKDVQHDSRVRKIEKNVMGSRQEHWEWISVPARKQRLSSAATPVRPYHSTSDSKSPSLEELKKNLL</sequence>
<keyword evidence="2" id="KW-0597">Phosphoprotein</keyword>
<dbReference type="Pfam" id="PF09402">
    <property type="entry name" value="MSC"/>
    <property type="match status" value="1"/>
</dbReference>
<evidence type="ECO:0000256" key="6">
    <source>
        <dbReference type="ARBA" id="ARBA00023242"/>
    </source>
</evidence>
<feature type="compositionally biased region" description="Low complexity" evidence="7">
    <location>
        <begin position="48"/>
        <end position="57"/>
    </location>
</feature>
<proteinExistence type="predicted"/>
<evidence type="ECO:0000256" key="3">
    <source>
        <dbReference type="ARBA" id="ARBA00022692"/>
    </source>
</evidence>
<evidence type="ECO:0000313" key="10">
    <source>
        <dbReference type="EMBL" id="CAD9573484.1"/>
    </source>
</evidence>
<feature type="compositionally biased region" description="Polar residues" evidence="7">
    <location>
        <begin position="126"/>
        <end position="143"/>
    </location>
</feature>
<feature type="region of interest" description="Disordered" evidence="7">
    <location>
        <begin position="692"/>
        <end position="721"/>
    </location>
</feature>
<keyword evidence="3 8" id="KW-0812">Transmembrane</keyword>
<dbReference type="InterPro" id="IPR018996">
    <property type="entry name" value="Man1/Src1-like_C"/>
</dbReference>
<comment type="subcellular location">
    <subcellularLocation>
        <location evidence="1">Nucleus inner membrane</location>
    </subcellularLocation>
</comment>
<feature type="transmembrane region" description="Helical" evidence="8">
    <location>
        <begin position="267"/>
        <end position="289"/>
    </location>
</feature>
<dbReference type="GO" id="GO:0003682">
    <property type="term" value="F:chromatin binding"/>
    <property type="evidence" value="ECO:0007669"/>
    <property type="project" value="InterPro"/>
</dbReference>
<dbReference type="GO" id="GO:0071763">
    <property type="term" value="P:nuclear membrane organization"/>
    <property type="evidence" value="ECO:0007669"/>
    <property type="project" value="TreeGrafter"/>
</dbReference>
<feature type="transmembrane region" description="Helical" evidence="8">
    <location>
        <begin position="539"/>
        <end position="561"/>
    </location>
</feature>
<keyword evidence="5 8" id="KW-0472">Membrane</keyword>
<evidence type="ECO:0000256" key="7">
    <source>
        <dbReference type="SAM" id="MobiDB-lite"/>
    </source>
</evidence>
<gene>
    <name evidence="10" type="ORF">LDAN0321_LOCUS8188</name>
</gene>
<keyword evidence="6" id="KW-0539">Nucleus</keyword>
<evidence type="ECO:0000256" key="4">
    <source>
        <dbReference type="ARBA" id="ARBA00022989"/>
    </source>
</evidence>
<dbReference type="GO" id="GO:0005783">
    <property type="term" value="C:endoplasmic reticulum"/>
    <property type="evidence" value="ECO:0007669"/>
    <property type="project" value="TreeGrafter"/>
</dbReference>
<dbReference type="EMBL" id="HBGY01012833">
    <property type="protein sequence ID" value="CAD9573484.1"/>
    <property type="molecule type" value="Transcribed_RNA"/>
</dbReference>
<dbReference type="PANTHER" id="PTHR47808:SF2">
    <property type="entry name" value="LEM DOMAIN-CONTAINING PROTEIN 2"/>
    <property type="match status" value="1"/>
</dbReference>
<dbReference type="InterPro" id="IPR044780">
    <property type="entry name" value="Heh2/Src1"/>
</dbReference>
<dbReference type="Gene3D" id="1.10.10.1180">
    <property type="entry name" value="MAN1, winged-helix domain"/>
    <property type="match status" value="1"/>
</dbReference>
<name>A0A7S2KFR0_9STRA</name>
<dbReference type="GO" id="GO:0005637">
    <property type="term" value="C:nuclear inner membrane"/>
    <property type="evidence" value="ECO:0007669"/>
    <property type="project" value="UniProtKB-SubCell"/>
</dbReference>
<keyword evidence="4 8" id="KW-1133">Transmembrane helix</keyword>
<reference evidence="10" key="1">
    <citation type="submission" date="2021-01" db="EMBL/GenBank/DDBJ databases">
        <authorList>
            <person name="Corre E."/>
            <person name="Pelletier E."/>
            <person name="Niang G."/>
            <person name="Scheremetjew M."/>
            <person name="Finn R."/>
            <person name="Kale V."/>
            <person name="Holt S."/>
            <person name="Cochrane G."/>
            <person name="Meng A."/>
            <person name="Brown T."/>
            <person name="Cohen L."/>
        </authorList>
    </citation>
    <scope>NUCLEOTIDE SEQUENCE</scope>
    <source>
        <strain evidence="10">B650</strain>
    </source>
</reference>
<organism evidence="10">
    <name type="scientific">Leptocylindrus danicus</name>
    <dbReference type="NCBI Taxonomy" id="163516"/>
    <lineage>
        <taxon>Eukaryota</taxon>
        <taxon>Sar</taxon>
        <taxon>Stramenopiles</taxon>
        <taxon>Ochrophyta</taxon>
        <taxon>Bacillariophyta</taxon>
        <taxon>Coscinodiscophyceae</taxon>
        <taxon>Chaetocerotophycidae</taxon>
        <taxon>Leptocylindrales</taxon>
        <taxon>Leptocylindraceae</taxon>
        <taxon>Leptocylindrus</taxon>
    </lineage>
</organism>
<protein>
    <recommendedName>
        <fullName evidence="9">Man1/Src1-like C-terminal domain-containing protein</fullName>
    </recommendedName>
</protein>
<feature type="domain" description="Man1/Src1-like C-terminal" evidence="9">
    <location>
        <begin position="570"/>
        <end position="684"/>
    </location>
</feature>
<accession>A0A7S2KFR0</accession>
<dbReference type="GO" id="GO:0034399">
    <property type="term" value="C:nuclear periphery"/>
    <property type="evidence" value="ECO:0007669"/>
    <property type="project" value="TreeGrafter"/>
</dbReference>
<evidence type="ECO:0000256" key="2">
    <source>
        <dbReference type="ARBA" id="ARBA00022553"/>
    </source>
</evidence>
<dbReference type="PANTHER" id="PTHR47808">
    <property type="entry name" value="INNER NUCLEAR MEMBRANE PROTEIN HEH2-RELATED"/>
    <property type="match status" value="1"/>
</dbReference>
<feature type="transmembrane region" description="Helical" evidence="8">
    <location>
        <begin position="567"/>
        <end position="588"/>
    </location>
</feature>
<evidence type="ECO:0000256" key="1">
    <source>
        <dbReference type="ARBA" id="ARBA00004540"/>
    </source>
</evidence>
<feature type="region of interest" description="Disordered" evidence="7">
    <location>
        <begin position="1"/>
        <end position="177"/>
    </location>
</feature>
<feature type="compositionally biased region" description="Low complexity" evidence="7">
    <location>
        <begin position="144"/>
        <end position="177"/>
    </location>
</feature>
<evidence type="ECO:0000256" key="5">
    <source>
        <dbReference type="ARBA" id="ARBA00023136"/>
    </source>
</evidence>